<dbReference type="Proteomes" id="UP000255106">
    <property type="component" value="Unassembled WGS sequence"/>
</dbReference>
<dbReference type="SUPFAM" id="SSF52540">
    <property type="entry name" value="P-loop containing nucleoside triphosphate hydrolases"/>
    <property type="match status" value="1"/>
</dbReference>
<dbReference type="InterPro" id="IPR027417">
    <property type="entry name" value="P-loop_NTPase"/>
</dbReference>
<dbReference type="PANTHER" id="PTHR43038:SF3">
    <property type="entry name" value="ABC TRANSPORTER G FAMILY MEMBER 20 ISOFORM X1"/>
    <property type="match status" value="1"/>
</dbReference>
<dbReference type="PANTHER" id="PTHR43038">
    <property type="entry name" value="ATP-BINDING CASSETTE, SUB-FAMILY H, MEMBER 1"/>
    <property type="match status" value="1"/>
</dbReference>
<name>A0A377M5I8_ENTCL</name>
<gene>
    <name evidence="1" type="primary">ybhF_3</name>
    <name evidence="1" type="ORF">NCTC10005_05998</name>
</gene>
<evidence type="ECO:0000313" key="1">
    <source>
        <dbReference type="EMBL" id="STQ13193.1"/>
    </source>
</evidence>
<dbReference type="Gene3D" id="3.40.50.300">
    <property type="entry name" value="P-loop containing nucleotide triphosphate hydrolases"/>
    <property type="match status" value="1"/>
</dbReference>
<accession>A0A377M5I8</accession>
<reference evidence="1 2" key="1">
    <citation type="submission" date="2018-06" db="EMBL/GenBank/DDBJ databases">
        <authorList>
            <consortium name="Pathogen Informatics"/>
            <person name="Doyle S."/>
        </authorList>
    </citation>
    <scope>NUCLEOTIDE SEQUENCE [LARGE SCALE GENOMIC DNA]</scope>
    <source>
        <strain evidence="1 2">NCTC10005</strain>
    </source>
</reference>
<evidence type="ECO:0000313" key="2">
    <source>
        <dbReference type="Proteomes" id="UP000255106"/>
    </source>
</evidence>
<dbReference type="EMBL" id="UGJB01000004">
    <property type="protein sequence ID" value="STQ13193.1"/>
    <property type="molecule type" value="Genomic_DNA"/>
</dbReference>
<proteinExistence type="predicted"/>
<sequence>MLLLDEPGVGVDPISRRELWQMVHELAGDGMLILWSTSYLDEAEQCRDVLLMNEGELLYQGEPTKLTKAWPDAVS</sequence>
<organism evidence="1 2">
    <name type="scientific">Enterobacter cloacae</name>
    <dbReference type="NCBI Taxonomy" id="550"/>
    <lineage>
        <taxon>Bacteria</taxon>
        <taxon>Pseudomonadati</taxon>
        <taxon>Pseudomonadota</taxon>
        <taxon>Gammaproteobacteria</taxon>
        <taxon>Enterobacterales</taxon>
        <taxon>Enterobacteriaceae</taxon>
        <taxon>Enterobacter</taxon>
        <taxon>Enterobacter cloacae complex</taxon>
    </lineage>
</organism>
<dbReference type="AlphaFoldDB" id="A0A377M5I8"/>
<protein>
    <submittedName>
        <fullName evidence="1">ABC transporter</fullName>
    </submittedName>
</protein>